<sequence>MKENYVFHILTEYLNLLAPEVDVKISEKSAVPIKAVSGDAKFAKIKKISEQLQRENKYLFFSWGQRRHYTKDEIQNAKLFHLIPRARVAPEGDRCGTVYDETYACPHCGAGACIDGDLYLSLTRLPKTSDIAMSISGEIIVSQRLVDVFTSAGISDAIFKPLHRKKRKDTDFCGWSEWQMSSSEVDIAPQTLVGDKIFGLKADDEKYVCPLGDTIGLNLLSELSVFAASYCGKDVGQTRQYIGRRSGVIHPQRQILVSPRVRNIFVSHGLKGADFEVVHLV</sequence>
<dbReference type="RefSeq" id="WP_090647931.1">
    <property type="nucleotide sequence ID" value="NZ_CBCRYE010000001.1"/>
</dbReference>
<name>A0A1G4S1P2_9CAUL</name>
<dbReference type="EMBL" id="FMTS01000003">
    <property type="protein sequence ID" value="SCW62595.1"/>
    <property type="molecule type" value="Genomic_DNA"/>
</dbReference>
<gene>
    <name evidence="1" type="ORF">SAMN02927928_2314</name>
</gene>
<evidence type="ECO:0000313" key="1">
    <source>
        <dbReference type="EMBL" id="SCW62595.1"/>
    </source>
</evidence>
<organism evidence="1 2">
    <name type="scientific">Asticcacaulis taihuensis</name>
    <dbReference type="NCBI Taxonomy" id="260084"/>
    <lineage>
        <taxon>Bacteria</taxon>
        <taxon>Pseudomonadati</taxon>
        <taxon>Pseudomonadota</taxon>
        <taxon>Alphaproteobacteria</taxon>
        <taxon>Caulobacterales</taxon>
        <taxon>Caulobacteraceae</taxon>
        <taxon>Asticcacaulis</taxon>
    </lineage>
</organism>
<accession>A0A1G4S1P2</accession>
<dbReference type="OrthoDB" id="7375815at2"/>
<evidence type="ECO:0000313" key="2">
    <source>
        <dbReference type="Proteomes" id="UP000199150"/>
    </source>
</evidence>
<dbReference type="Proteomes" id="UP000199150">
    <property type="component" value="Unassembled WGS sequence"/>
</dbReference>
<reference evidence="2" key="1">
    <citation type="submission" date="2016-10" db="EMBL/GenBank/DDBJ databases">
        <authorList>
            <person name="Varghese N."/>
            <person name="Submissions S."/>
        </authorList>
    </citation>
    <scope>NUCLEOTIDE SEQUENCE [LARGE SCALE GENOMIC DNA]</scope>
    <source>
        <strain evidence="2">CGMCC 1.3431</strain>
    </source>
</reference>
<keyword evidence="2" id="KW-1185">Reference proteome</keyword>
<proteinExistence type="predicted"/>
<protein>
    <submittedName>
        <fullName evidence="1">Uncharacterized protein</fullName>
    </submittedName>
</protein>
<dbReference type="STRING" id="260084.SAMN02927928_2314"/>
<dbReference type="AlphaFoldDB" id="A0A1G4S1P2"/>